<sequence>MLKFRCFRRMNGFKNYRSFANSKTNLYLWGSGKSGSLGNGHSDDVPVPMKLEMPKNERFESISFGSLHTALLTKSGKVFTAGSNLNGQLGIGGTSEKVEAFQEVKNIEKITSIACGEKHTLALDIKGQAFSWGFGGSLFSAGALGTGQKQSHDTPTRVKQPEPFHSIAAGSLHSLALSKTGKVYAWGSSERGALGVLGSQSFFLSGLLSPTSIDYFARHKIERIFARSKVSAALTDDGKLFMWGSNDKHQLGVESVNVEIQSCENVPVHIEVDSEKYKLTIQKLGLSAKKCMAIN</sequence>
<dbReference type="SUPFAM" id="SSF50985">
    <property type="entry name" value="RCC1/BLIP-II"/>
    <property type="match status" value="1"/>
</dbReference>
<proteinExistence type="predicted"/>
<dbReference type="PANTHER" id="PTHR22870">
    <property type="entry name" value="REGULATOR OF CHROMOSOME CONDENSATION"/>
    <property type="match status" value="1"/>
</dbReference>
<organism evidence="4 5">
    <name type="scientific">Bonamia ostreae</name>
    <dbReference type="NCBI Taxonomy" id="126728"/>
    <lineage>
        <taxon>Eukaryota</taxon>
        <taxon>Sar</taxon>
        <taxon>Rhizaria</taxon>
        <taxon>Endomyxa</taxon>
        <taxon>Ascetosporea</taxon>
        <taxon>Haplosporida</taxon>
        <taxon>Bonamia</taxon>
    </lineage>
</organism>
<evidence type="ECO:0000256" key="2">
    <source>
        <dbReference type="PROSITE-ProRule" id="PRU00235"/>
    </source>
</evidence>
<dbReference type="Pfam" id="PF25390">
    <property type="entry name" value="WD40_RLD"/>
    <property type="match status" value="1"/>
</dbReference>
<feature type="domain" description="RCC1-like" evidence="3">
    <location>
        <begin position="26"/>
        <end position="271"/>
    </location>
</feature>
<dbReference type="InterPro" id="IPR058923">
    <property type="entry name" value="RCC1-like_dom"/>
</dbReference>
<reference evidence="4 5" key="1">
    <citation type="journal article" date="2024" name="BMC Biol.">
        <title>Comparative genomics of Ascetosporea gives new insight into the evolutionary basis for animal parasitism in Rhizaria.</title>
        <authorList>
            <person name="Hiltunen Thoren M."/>
            <person name="Onut-Brannstrom I."/>
            <person name="Alfjorden A."/>
            <person name="Peckova H."/>
            <person name="Swords F."/>
            <person name="Hooper C."/>
            <person name="Holzer A.S."/>
            <person name="Bass D."/>
            <person name="Burki F."/>
        </authorList>
    </citation>
    <scope>NUCLEOTIDE SEQUENCE [LARGE SCALE GENOMIC DNA]</scope>
    <source>
        <strain evidence="4">20-A016</strain>
    </source>
</reference>
<dbReference type="Proteomes" id="UP001439008">
    <property type="component" value="Unassembled WGS sequence"/>
</dbReference>
<name>A0ABV2AIM3_9EUKA</name>
<gene>
    <name evidence="4" type="ORF">MHBO_001192</name>
</gene>
<feature type="non-terminal residue" evidence="4">
    <location>
        <position position="295"/>
    </location>
</feature>
<dbReference type="InterPro" id="IPR051210">
    <property type="entry name" value="Ub_ligase/GEF_domain"/>
</dbReference>
<dbReference type="PROSITE" id="PS00626">
    <property type="entry name" value="RCC1_2"/>
    <property type="match status" value="2"/>
</dbReference>
<comment type="caution">
    <text evidence="4">The sequence shown here is derived from an EMBL/GenBank/DDBJ whole genome shotgun (WGS) entry which is preliminary data.</text>
</comment>
<keyword evidence="1" id="KW-0677">Repeat</keyword>
<evidence type="ECO:0000259" key="3">
    <source>
        <dbReference type="Pfam" id="PF25390"/>
    </source>
</evidence>
<dbReference type="PANTHER" id="PTHR22870:SF408">
    <property type="entry name" value="OS09G0560450 PROTEIN"/>
    <property type="match status" value="1"/>
</dbReference>
<feature type="repeat" description="RCC1" evidence="2">
    <location>
        <begin position="76"/>
        <end position="126"/>
    </location>
</feature>
<dbReference type="InterPro" id="IPR000408">
    <property type="entry name" value="Reg_chr_condens"/>
</dbReference>
<feature type="repeat" description="RCC1" evidence="2">
    <location>
        <begin position="181"/>
        <end position="237"/>
    </location>
</feature>
<evidence type="ECO:0000256" key="1">
    <source>
        <dbReference type="ARBA" id="ARBA00022737"/>
    </source>
</evidence>
<dbReference type="InterPro" id="IPR009091">
    <property type="entry name" value="RCC1/BLIP-II"/>
</dbReference>
<feature type="repeat" description="RCC1" evidence="2">
    <location>
        <begin position="238"/>
        <end position="295"/>
    </location>
</feature>
<protein>
    <recommendedName>
        <fullName evidence="3">RCC1-like domain-containing protein</fullName>
    </recommendedName>
</protein>
<dbReference type="EMBL" id="JBDODL010000261">
    <property type="protein sequence ID" value="MES1919344.1"/>
    <property type="molecule type" value="Genomic_DNA"/>
</dbReference>
<dbReference type="PRINTS" id="PR00633">
    <property type="entry name" value="RCCNDNSATION"/>
</dbReference>
<keyword evidence="5" id="KW-1185">Reference proteome</keyword>
<feature type="repeat" description="RCC1" evidence="2">
    <location>
        <begin position="127"/>
        <end position="180"/>
    </location>
</feature>
<accession>A0ABV2AIM3</accession>
<evidence type="ECO:0000313" key="4">
    <source>
        <dbReference type="EMBL" id="MES1919344.1"/>
    </source>
</evidence>
<feature type="repeat" description="RCC1" evidence="2">
    <location>
        <begin position="24"/>
        <end position="75"/>
    </location>
</feature>
<evidence type="ECO:0000313" key="5">
    <source>
        <dbReference type="Proteomes" id="UP001439008"/>
    </source>
</evidence>
<dbReference type="PROSITE" id="PS50012">
    <property type="entry name" value="RCC1_3"/>
    <property type="match status" value="5"/>
</dbReference>
<dbReference type="Gene3D" id="2.130.10.30">
    <property type="entry name" value="Regulator of chromosome condensation 1/beta-lactamase-inhibitor protein II"/>
    <property type="match status" value="1"/>
</dbReference>